<feature type="compositionally biased region" description="Basic and acidic residues" evidence="2">
    <location>
        <begin position="280"/>
        <end position="290"/>
    </location>
</feature>
<dbReference type="PANTHER" id="PTHR23325">
    <property type="entry name" value="SERUM RESPONSE FACTOR-BINDING"/>
    <property type="match status" value="1"/>
</dbReference>
<keyword evidence="1" id="KW-0175">Coiled coil</keyword>
<dbReference type="GO" id="GO:0005634">
    <property type="term" value="C:nucleus"/>
    <property type="evidence" value="ECO:0007669"/>
    <property type="project" value="TreeGrafter"/>
</dbReference>
<feature type="domain" description="Bud22" evidence="3">
    <location>
        <begin position="90"/>
        <end position="528"/>
    </location>
</feature>
<reference evidence="4 5" key="1">
    <citation type="submission" date="2017-06" db="EMBL/GenBank/DDBJ databases">
        <title>Global population genomics of the pathogenic fungus Cryptococcus neoformans var. grubii.</title>
        <authorList>
            <person name="Cuomo C."/>
            <person name="Litvintseva A."/>
            <person name="Chen Y."/>
            <person name="Young S."/>
            <person name="Zeng Q."/>
            <person name="Chapman S."/>
            <person name="Gujja S."/>
            <person name="Saif S."/>
            <person name="Birren B."/>
        </authorList>
    </citation>
    <scope>NUCLEOTIDE SEQUENCE [LARGE SCALE GENOMIC DNA]</scope>
    <source>
        <strain evidence="4 5">Tu259-1</strain>
    </source>
</reference>
<dbReference type="OrthoDB" id="3364872at2759"/>
<feature type="compositionally biased region" description="Basic and acidic residues" evidence="2">
    <location>
        <begin position="429"/>
        <end position="453"/>
    </location>
</feature>
<dbReference type="Proteomes" id="UP000199727">
    <property type="component" value="Unassembled WGS sequence"/>
</dbReference>
<feature type="compositionally biased region" description="Low complexity" evidence="2">
    <location>
        <begin position="31"/>
        <end position="42"/>
    </location>
</feature>
<sequence length="528" mass="57262">MSALDNNIAPSLQTKKRKRTGKEREERKKAAIQAKQEAEAAGNANSEVEEGSIVQESVQETVAPQEAASIEHQVGRSSVDVEKVAKRIPQALKSLHPVFKQAKTFETRRLIKKIKFLRNKDVKDEAADLESQLEIIHDIQLQPLAKSHLLIKLRKHPLFKQAPLPSEISSLLSPPSATTTSFAGTSATSALINKAENRLCSAKIVAERVKNVVSWTVCEDGAKLVTDKKAATTSTGKGNTKNAAGSTDEEDDEEEGEETNLGRDISRPMVNESDSEEDSDHERILQDRAADAAGWQSGSVSGSDGAGEEVDIASECESESDDPDAIAVPIAKRAKTTIPPLPPKSKPLKSEKADKPPKSAKDLTSSIFLPSLSVGFTRGDDSDSDPDLDDDPNGIAGKQPVVRKNRRGQRARQAIWEKKYGKNAKHVVKAHEEEKLQAQKAKEKAGAKGRTRDSGWGARSGKAVGPAVASASPHTAAMSHTQKVYSEPKQSQTEQKKSLHPSWEAAKLRKQKMGAVQTEVKAQKIVFD</sequence>
<feature type="compositionally biased region" description="Acidic residues" evidence="2">
    <location>
        <begin position="306"/>
        <end position="324"/>
    </location>
</feature>
<dbReference type="PANTHER" id="PTHR23325:SF1">
    <property type="entry name" value="SERUM RESPONSE FACTOR-BINDING PROTEIN 1"/>
    <property type="match status" value="1"/>
</dbReference>
<proteinExistence type="predicted"/>
<organism evidence="4 5">
    <name type="scientific">Cryptococcus neoformans Tu259-1</name>
    <dbReference type="NCBI Taxonomy" id="1230072"/>
    <lineage>
        <taxon>Eukaryota</taxon>
        <taxon>Fungi</taxon>
        <taxon>Dikarya</taxon>
        <taxon>Basidiomycota</taxon>
        <taxon>Agaricomycotina</taxon>
        <taxon>Tremellomycetes</taxon>
        <taxon>Tremellales</taxon>
        <taxon>Cryptococcaceae</taxon>
        <taxon>Cryptococcus</taxon>
        <taxon>Cryptococcus neoformans species complex</taxon>
    </lineage>
</organism>
<evidence type="ECO:0000313" key="4">
    <source>
        <dbReference type="EMBL" id="OXG24170.1"/>
    </source>
</evidence>
<comment type="caution">
    <text evidence="4">The sequence shown here is derived from an EMBL/GenBank/DDBJ whole genome shotgun (WGS) entry which is preliminary data.</text>
</comment>
<dbReference type="GO" id="GO:0030490">
    <property type="term" value="P:maturation of SSU-rRNA"/>
    <property type="evidence" value="ECO:0007669"/>
    <property type="project" value="TreeGrafter"/>
</dbReference>
<name>A0A854QGW2_CRYNE</name>
<evidence type="ECO:0000256" key="1">
    <source>
        <dbReference type="ARBA" id="ARBA00023054"/>
    </source>
</evidence>
<feature type="compositionally biased region" description="Polar residues" evidence="2">
    <location>
        <begin position="231"/>
        <end position="245"/>
    </location>
</feature>
<evidence type="ECO:0000313" key="5">
    <source>
        <dbReference type="Proteomes" id="UP000199727"/>
    </source>
</evidence>
<dbReference type="InterPro" id="IPR037393">
    <property type="entry name" value="Bud22/SRFB1"/>
</dbReference>
<dbReference type="InterPro" id="IPR015158">
    <property type="entry name" value="Bud22_dom"/>
</dbReference>
<dbReference type="AlphaFoldDB" id="A0A854QGW2"/>
<feature type="region of interest" description="Disordered" evidence="2">
    <location>
        <begin position="228"/>
        <end position="517"/>
    </location>
</feature>
<evidence type="ECO:0000259" key="3">
    <source>
        <dbReference type="Pfam" id="PF09073"/>
    </source>
</evidence>
<dbReference type="Pfam" id="PF09073">
    <property type="entry name" value="BUD22"/>
    <property type="match status" value="1"/>
</dbReference>
<feature type="compositionally biased region" description="Polar residues" evidence="2">
    <location>
        <begin position="478"/>
        <end position="493"/>
    </location>
</feature>
<feature type="compositionally biased region" description="Polar residues" evidence="2">
    <location>
        <begin position="1"/>
        <end position="13"/>
    </location>
</feature>
<dbReference type="EMBL" id="AMKT01000034">
    <property type="protein sequence ID" value="OXG24170.1"/>
    <property type="molecule type" value="Genomic_DNA"/>
</dbReference>
<dbReference type="GO" id="GO:0030686">
    <property type="term" value="C:90S preribosome"/>
    <property type="evidence" value="ECO:0007669"/>
    <property type="project" value="TreeGrafter"/>
</dbReference>
<feature type="compositionally biased region" description="Acidic residues" evidence="2">
    <location>
        <begin position="247"/>
        <end position="258"/>
    </location>
</feature>
<feature type="compositionally biased region" description="Acidic residues" evidence="2">
    <location>
        <begin position="382"/>
        <end position="392"/>
    </location>
</feature>
<feature type="compositionally biased region" description="Basic and acidic residues" evidence="2">
    <location>
        <begin position="348"/>
        <end position="361"/>
    </location>
</feature>
<feature type="compositionally biased region" description="Basic residues" evidence="2">
    <location>
        <begin position="401"/>
        <end position="410"/>
    </location>
</feature>
<protein>
    <recommendedName>
        <fullName evidence="3">Bud22 domain-containing protein</fullName>
    </recommendedName>
</protein>
<evidence type="ECO:0000256" key="2">
    <source>
        <dbReference type="SAM" id="MobiDB-lite"/>
    </source>
</evidence>
<feature type="region of interest" description="Disordered" evidence="2">
    <location>
        <begin position="1"/>
        <end position="58"/>
    </location>
</feature>
<gene>
    <name evidence="4" type="ORF">C361_02719</name>
</gene>
<accession>A0A854QGW2</accession>